<accession>A0A8H7PVM4</accession>
<dbReference type="AlphaFoldDB" id="A0A8H7PVM4"/>
<feature type="compositionally biased region" description="Low complexity" evidence="1">
    <location>
        <begin position="31"/>
        <end position="40"/>
    </location>
</feature>
<comment type="caution">
    <text evidence="2">The sequence shown here is derived from an EMBL/GenBank/DDBJ whole genome shotgun (WGS) entry which is preliminary data.</text>
</comment>
<evidence type="ECO:0000313" key="2">
    <source>
        <dbReference type="EMBL" id="KAG2181439.1"/>
    </source>
</evidence>
<evidence type="ECO:0000256" key="1">
    <source>
        <dbReference type="SAM" id="MobiDB-lite"/>
    </source>
</evidence>
<dbReference type="Proteomes" id="UP000612746">
    <property type="component" value="Unassembled WGS sequence"/>
</dbReference>
<keyword evidence="3" id="KW-1185">Reference proteome</keyword>
<reference evidence="2" key="1">
    <citation type="submission" date="2020-12" db="EMBL/GenBank/DDBJ databases">
        <title>Metabolic potential, ecology and presence of endohyphal bacteria is reflected in genomic diversity of Mucoromycotina.</title>
        <authorList>
            <person name="Muszewska A."/>
            <person name="Okrasinska A."/>
            <person name="Steczkiewicz K."/>
            <person name="Drgas O."/>
            <person name="Orlowska M."/>
            <person name="Perlinska-Lenart U."/>
            <person name="Aleksandrzak-Piekarczyk T."/>
            <person name="Szatraj K."/>
            <person name="Zielenkiewicz U."/>
            <person name="Pilsyk S."/>
            <person name="Malc E."/>
            <person name="Mieczkowski P."/>
            <person name="Kruszewska J.S."/>
            <person name="Biernat P."/>
            <person name="Pawlowska J."/>
        </authorList>
    </citation>
    <scope>NUCLEOTIDE SEQUENCE</scope>
    <source>
        <strain evidence="2">WA0000051536</strain>
    </source>
</reference>
<gene>
    <name evidence="2" type="ORF">INT44_008252</name>
</gene>
<sequence>MSRPTSRGPAPPPPVRPNSSTRGPPPPPPSRAGAPSQSPSMYSAPPPVQRSQSSYRQQDFGPPEGPLSEGGKWVFHSQSEFSPPPPFERNLKRYPSGAATGCSVDVDLSHLRG</sequence>
<dbReference type="EMBL" id="JAEPRA010000008">
    <property type="protein sequence ID" value="KAG2181439.1"/>
    <property type="molecule type" value="Genomic_DNA"/>
</dbReference>
<dbReference type="OrthoDB" id="2259563at2759"/>
<name>A0A8H7PVM4_9FUNG</name>
<proteinExistence type="predicted"/>
<evidence type="ECO:0000313" key="3">
    <source>
        <dbReference type="Proteomes" id="UP000612746"/>
    </source>
</evidence>
<feature type="region of interest" description="Disordered" evidence="1">
    <location>
        <begin position="1"/>
        <end position="113"/>
    </location>
</feature>
<protein>
    <submittedName>
        <fullName evidence="2">Uncharacterized protein</fullName>
    </submittedName>
</protein>
<organism evidence="2 3">
    <name type="scientific">Umbelopsis vinacea</name>
    <dbReference type="NCBI Taxonomy" id="44442"/>
    <lineage>
        <taxon>Eukaryota</taxon>
        <taxon>Fungi</taxon>
        <taxon>Fungi incertae sedis</taxon>
        <taxon>Mucoromycota</taxon>
        <taxon>Mucoromycotina</taxon>
        <taxon>Umbelopsidomycetes</taxon>
        <taxon>Umbelopsidales</taxon>
        <taxon>Umbelopsidaceae</taxon>
        <taxon>Umbelopsis</taxon>
    </lineage>
</organism>